<dbReference type="PANTHER" id="PTHR37423:SF2">
    <property type="entry name" value="MEMBRANE-BOUND LYTIC MUREIN TRANSGLYCOSYLASE C"/>
    <property type="match status" value="1"/>
</dbReference>
<reference evidence="4 5" key="2">
    <citation type="submission" date="2015-01" db="EMBL/GenBank/DDBJ databases">
        <title>Complete genome sequence of Pyrinomonas methylaliphatogenes type strain K22T.</title>
        <authorList>
            <person name="Lee K.C.Y."/>
            <person name="Power J.F."/>
            <person name="Dunfield P.F."/>
            <person name="Morgan X.C."/>
            <person name="Huttenhower C."/>
            <person name="Stott M.B."/>
        </authorList>
    </citation>
    <scope>NUCLEOTIDE SEQUENCE [LARGE SCALE GENOMIC DNA]</scope>
    <source>
        <strain evidence="4 5">K22</strain>
    </source>
</reference>
<evidence type="ECO:0000313" key="5">
    <source>
        <dbReference type="Proteomes" id="UP000031518"/>
    </source>
</evidence>
<sequence length="218" mass="24836">MELLTDLLLASASPSKLIMKRPILVALLLIISSAIALFAFEHYWTHRFDAIIARQAAAYGLDPDLVWSIIYEETYFRPWQIGDAGEIGLMQITPTVGHEWAIETGARGLDREMARDPVRVLRDPERNIQIGCWYLGKISKEYRNSPDPLPRILAAYNAGPTRAAEWNRALPRDLPLSTEEYIARIPYPKTRAYVASILERYNRRKQQATPIRGSEGSR</sequence>
<accession>A0A0B6X499</accession>
<keyword evidence="2" id="KW-1133">Transmembrane helix</keyword>
<dbReference type="STRING" id="454194.PYK22_03104"/>
<dbReference type="Gene3D" id="1.10.530.10">
    <property type="match status" value="1"/>
</dbReference>
<dbReference type="Pfam" id="PF01464">
    <property type="entry name" value="SLT"/>
    <property type="match status" value="1"/>
</dbReference>
<dbReference type="Proteomes" id="UP000031518">
    <property type="component" value="Unassembled WGS sequence"/>
</dbReference>
<comment type="similarity">
    <text evidence="1">Belongs to the transglycosylase Slt family.</text>
</comment>
<evidence type="ECO:0000256" key="2">
    <source>
        <dbReference type="SAM" id="Phobius"/>
    </source>
</evidence>
<dbReference type="SUPFAM" id="SSF53955">
    <property type="entry name" value="Lysozyme-like"/>
    <property type="match status" value="1"/>
</dbReference>
<protein>
    <submittedName>
        <fullName evidence="4">Soluble lytic murein transglycosylase-like protein</fullName>
        <ecNumber evidence="4">3.2.1.-</ecNumber>
    </submittedName>
</protein>
<evidence type="ECO:0000256" key="1">
    <source>
        <dbReference type="ARBA" id="ARBA00007734"/>
    </source>
</evidence>
<feature type="transmembrane region" description="Helical" evidence="2">
    <location>
        <begin position="23"/>
        <end position="44"/>
    </location>
</feature>
<keyword evidence="2" id="KW-0472">Membrane</keyword>
<dbReference type="EC" id="3.2.1.-" evidence="4"/>
<dbReference type="CDD" id="cd16896">
    <property type="entry name" value="LT_Slt70-like"/>
    <property type="match status" value="1"/>
</dbReference>
<organism evidence="4 5">
    <name type="scientific">Pyrinomonas methylaliphatogenes</name>
    <dbReference type="NCBI Taxonomy" id="454194"/>
    <lineage>
        <taxon>Bacteria</taxon>
        <taxon>Pseudomonadati</taxon>
        <taxon>Acidobacteriota</taxon>
        <taxon>Blastocatellia</taxon>
        <taxon>Blastocatellales</taxon>
        <taxon>Pyrinomonadaceae</taxon>
        <taxon>Pyrinomonas</taxon>
    </lineage>
</organism>
<dbReference type="GO" id="GO:0016798">
    <property type="term" value="F:hydrolase activity, acting on glycosyl bonds"/>
    <property type="evidence" value="ECO:0007669"/>
    <property type="project" value="UniProtKB-KW"/>
</dbReference>
<dbReference type="EMBL" id="CBXV010000008">
    <property type="protein sequence ID" value="CDM67055.1"/>
    <property type="molecule type" value="Genomic_DNA"/>
</dbReference>
<keyword evidence="5" id="KW-1185">Reference proteome</keyword>
<evidence type="ECO:0000259" key="3">
    <source>
        <dbReference type="Pfam" id="PF01464"/>
    </source>
</evidence>
<proteinExistence type="inferred from homology"/>
<feature type="domain" description="Transglycosylase SLT" evidence="3">
    <location>
        <begin position="52"/>
        <end position="168"/>
    </location>
</feature>
<keyword evidence="4" id="KW-0326">Glycosidase</keyword>
<dbReference type="AlphaFoldDB" id="A0A0B6X499"/>
<reference evidence="4 5" key="1">
    <citation type="submission" date="2013-12" db="EMBL/GenBank/DDBJ databases">
        <authorList>
            <person name="Stott M."/>
        </authorList>
    </citation>
    <scope>NUCLEOTIDE SEQUENCE [LARGE SCALE GENOMIC DNA]</scope>
    <source>
        <strain evidence="4 5">K22</strain>
    </source>
</reference>
<name>A0A0B6X499_9BACT</name>
<keyword evidence="4" id="KW-0378">Hydrolase</keyword>
<keyword evidence="2" id="KW-0812">Transmembrane</keyword>
<evidence type="ECO:0000313" key="4">
    <source>
        <dbReference type="EMBL" id="CDM67055.1"/>
    </source>
</evidence>
<gene>
    <name evidence="4" type="ORF">PYK22_03104</name>
</gene>
<dbReference type="PANTHER" id="PTHR37423">
    <property type="entry name" value="SOLUBLE LYTIC MUREIN TRANSGLYCOSYLASE-RELATED"/>
    <property type="match status" value="1"/>
</dbReference>
<dbReference type="InterPro" id="IPR023346">
    <property type="entry name" value="Lysozyme-like_dom_sf"/>
</dbReference>
<dbReference type="InterPro" id="IPR008258">
    <property type="entry name" value="Transglycosylase_SLT_dom_1"/>
</dbReference>